<sequence>MSIGSPPHCFAPRRVEVMMLAIRALCEGSAAAPAPDAVTATFTAEQDYVSKQPMRLSPYLSGCHLGYREHYCFRRRCSGRGCRRASARPFRKRYQEKRRAAQQQAIVSPPVGESGNSAAIAHPGNRYAAKAIAHNWHEEGRRGTRRQRNINVKRSKSTFLP</sequence>
<proteinExistence type="predicted"/>
<dbReference type="HOGENOM" id="CLU_1644894_0_0_1"/>
<name>A0A066WDM4_TILAU</name>
<dbReference type="EMBL" id="JMSN01000014">
    <property type="protein sequence ID" value="KDN52052.1"/>
    <property type="molecule type" value="Genomic_DNA"/>
</dbReference>
<keyword evidence="2" id="KW-1185">Reference proteome</keyword>
<dbReference type="Proteomes" id="UP000027361">
    <property type="component" value="Unassembled WGS sequence"/>
</dbReference>
<dbReference type="InParanoid" id="A0A066WDM4"/>
<dbReference type="RefSeq" id="XP_013244907.1">
    <property type="nucleotide sequence ID" value="XM_013389453.1"/>
</dbReference>
<gene>
    <name evidence="1" type="ORF">K437DRAFT_254603</name>
</gene>
<accession>A0A066WDM4</accession>
<comment type="caution">
    <text evidence="1">The sequence shown here is derived from an EMBL/GenBank/DDBJ whole genome shotgun (WGS) entry which is preliminary data.</text>
</comment>
<dbReference type="AlphaFoldDB" id="A0A066WDM4"/>
<protein>
    <submittedName>
        <fullName evidence="1">Uncharacterized protein</fullName>
    </submittedName>
</protein>
<evidence type="ECO:0000313" key="2">
    <source>
        <dbReference type="Proteomes" id="UP000027361"/>
    </source>
</evidence>
<organism evidence="1 2">
    <name type="scientific">Tilletiaria anomala (strain ATCC 24038 / CBS 436.72 / UBC 951)</name>
    <dbReference type="NCBI Taxonomy" id="1037660"/>
    <lineage>
        <taxon>Eukaryota</taxon>
        <taxon>Fungi</taxon>
        <taxon>Dikarya</taxon>
        <taxon>Basidiomycota</taxon>
        <taxon>Ustilaginomycotina</taxon>
        <taxon>Exobasidiomycetes</taxon>
        <taxon>Georgefischeriales</taxon>
        <taxon>Tilletiariaceae</taxon>
        <taxon>Tilletiaria</taxon>
    </lineage>
</organism>
<dbReference type="GeneID" id="25263920"/>
<evidence type="ECO:0000313" key="1">
    <source>
        <dbReference type="EMBL" id="KDN52052.1"/>
    </source>
</evidence>
<reference evidence="1 2" key="1">
    <citation type="submission" date="2014-05" db="EMBL/GenBank/DDBJ databases">
        <title>Draft genome sequence of a rare smut relative, Tilletiaria anomala UBC 951.</title>
        <authorList>
            <consortium name="DOE Joint Genome Institute"/>
            <person name="Toome M."/>
            <person name="Kuo A."/>
            <person name="Henrissat B."/>
            <person name="Lipzen A."/>
            <person name="Tritt A."/>
            <person name="Yoshinaga Y."/>
            <person name="Zane M."/>
            <person name="Barry K."/>
            <person name="Grigoriev I.V."/>
            <person name="Spatafora J.W."/>
            <person name="Aimea M.C."/>
        </authorList>
    </citation>
    <scope>NUCLEOTIDE SEQUENCE [LARGE SCALE GENOMIC DNA]</scope>
    <source>
        <strain evidence="1 2">UBC 951</strain>
    </source>
</reference>